<gene>
    <name evidence="3" type="ORF">PSM7751_01405</name>
</gene>
<evidence type="ECO:0000259" key="2">
    <source>
        <dbReference type="Pfam" id="PF06791"/>
    </source>
</evidence>
<sequence>MFKGLIGALRVDLGMNSAEFQKGMSDATRGMRNMQKQFAGMAKDFRRIGAGMSLALTAPLVAIGKQSMELQKVQAQAVAQVDAALASMGTTAGYTSAELQKIASELQGNSLFGDEEILGKVTSNLLTFGNVTGDVFARAQRAALDMSAALGQDLQSSTVMLGKALNDPAKGLTALTRVGVSFTEEQKNLIKAMVEVGDAAGAQEMMLAELEKQYGGQARALRELPSGQIEAAMMDIGDAMEQVGAIILPVMAELARKASGVALAFQALSPEVQRFAVIAAAVAAAVGPVLLAVGGLAAAVGALAPVFVAIASPIGLTVASFAALAAGAVYIGLKIQGAVERLGGFGEALSLVKDVASEVFARIGDGGAILENKLAISFSAIQAGFLKMIAGLQRAWAGFLHGVKAQLVDVPGMEDAMLAVGTAAIKAGSAVYETELAISQAQDSIAELEATNAELAAGLTEPLAAVGALKEAMKKTYDTGAEGGGAAQDATEGVTTALETAGDAVQDLGDQFDATGARGGKALKDLKADVNDLTKDAYGLQGAFKSAASSLASGDVSSAFGNLRSGIGSAATNAFGGLLKTSFGTGGGGLSGVIGGLTSAFSGMTSSLAKIGGGLVSSLGAIGGAISAALPIIGAVTAVVGLIKGFSSKKLVGAGIELGVADGLLRGGTYQRIKKTKFWGLSSSTSTKRKAFDRETQEALSEELGNVQEAVQSAFSLAGMEVSDAMINGVRVAIEKIDTRDMSEAEIQERIAAWFGDYADAISDTVASVTFDQVQALAALKTMLEPLGQGFHGAFDDMAIAAEDLGEIAGGIDALAGQLDGFVATFYTDAERMQMATDALHEQFADLGLAVPETAKQFRELVMSQDLMTEAGRDTYAALLSLSGLFAEVEGGIASLTGAFDLGQYYATEFDAKLAAIAEARGYSADVMSGGDAGVTLAGTLHNLSTDGVAQTSALRRLVTLMERWDAYGTPAEREF</sequence>
<dbReference type="EMBL" id="FWFN01000003">
    <property type="protein sequence ID" value="SLN34128.1"/>
    <property type="molecule type" value="Genomic_DNA"/>
</dbReference>
<accession>A0A1X6YXW8</accession>
<dbReference type="Pfam" id="PF06791">
    <property type="entry name" value="TMP_2"/>
    <property type="match status" value="1"/>
</dbReference>
<feature type="domain" description="Bacteriophage tail tape measure N-terminal" evidence="2">
    <location>
        <begin position="75"/>
        <end position="186"/>
    </location>
</feature>
<dbReference type="RefSeq" id="WP_085887306.1">
    <property type="nucleotide sequence ID" value="NZ_FWFN01000003.1"/>
</dbReference>
<organism evidence="3 4">
    <name type="scientific">Pseudooceanicola marinus</name>
    <dbReference type="NCBI Taxonomy" id="396013"/>
    <lineage>
        <taxon>Bacteria</taxon>
        <taxon>Pseudomonadati</taxon>
        <taxon>Pseudomonadota</taxon>
        <taxon>Alphaproteobacteria</taxon>
        <taxon>Rhodobacterales</taxon>
        <taxon>Paracoccaceae</taxon>
        <taxon>Pseudooceanicola</taxon>
    </lineage>
</organism>
<evidence type="ECO:0000313" key="3">
    <source>
        <dbReference type="EMBL" id="SLN34128.1"/>
    </source>
</evidence>
<protein>
    <recommendedName>
        <fullName evidence="2">Bacteriophage tail tape measure N-terminal domain-containing protein</fullName>
    </recommendedName>
</protein>
<dbReference type="OrthoDB" id="7311517at2"/>
<dbReference type="AlphaFoldDB" id="A0A1X6YXW8"/>
<keyword evidence="1" id="KW-1133">Transmembrane helix</keyword>
<name>A0A1X6YXW8_9RHOB</name>
<feature type="transmembrane region" description="Helical" evidence="1">
    <location>
        <begin position="306"/>
        <end position="333"/>
    </location>
</feature>
<proteinExistence type="predicted"/>
<evidence type="ECO:0000256" key="1">
    <source>
        <dbReference type="SAM" id="Phobius"/>
    </source>
</evidence>
<dbReference type="Proteomes" id="UP000193963">
    <property type="component" value="Unassembled WGS sequence"/>
</dbReference>
<keyword evidence="1" id="KW-0812">Transmembrane</keyword>
<dbReference type="InterPro" id="IPR009628">
    <property type="entry name" value="Phage_tape_measure_N"/>
</dbReference>
<reference evidence="3 4" key="1">
    <citation type="submission" date="2017-03" db="EMBL/GenBank/DDBJ databases">
        <authorList>
            <person name="Afonso C.L."/>
            <person name="Miller P.J."/>
            <person name="Scott M.A."/>
            <person name="Spackman E."/>
            <person name="Goraichik I."/>
            <person name="Dimitrov K.M."/>
            <person name="Suarez D.L."/>
            <person name="Swayne D.E."/>
        </authorList>
    </citation>
    <scope>NUCLEOTIDE SEQUENCE [LARGE SCALE GENOMIC DNA]</scope>
    <source>
        <strain evidence="3 4">CECT 7751</strain>
    </source>
</reference>
<feature type="transmembrane region" description="Helical" evidence="1">
    <location>
        <begin position="275"/>
        <end position="300"/>
    </location>
</feature>
<evidence type="ECO:0000313" key="4">
    <source>
        <dbReference type="Proteomes" id="UP000193963"/>
    </source>
</evidence>
<keyword evidence="1" id="KW-0472">Membrane</keyword>
<keyword evidence="4" id="KW-1185">Reference proteome</keyword>